<dbReference type="PANTHER" id="PTHR47640:SF10">
    <property type="entry name" value="TRNA SELENOCYSTEINE 1-ASSOCIATED PROTEIN 1-RELATED"/>
    <property type="match status" value="1"/>
</dbReference>
<feature type="compositionally biased region" description="Gly residues" evidence="4">
    <location>
        <begin position="356"/>
        <end position="365"/>
    </location>
</feature>
<feature type="domain" description="RRM" evidence="5">
    <location>
        <begin position="272"/>
        <end position="351"/>
    </location>
</feature>
<keyword evidence="1" id="KW-0677">Repeat</keyword>
<evidence type="ECO:0000313" key="6">
    <source>
        <dbReference type="EMBL" id="SMQ45138.1"/>
    </source>
</evidence>
<evidence type="ECO:0000256" key="2">
    <source>
        <dbReference type="ARBA" id="ARBA00022884"/>
    </source>
</evidence>
<evidence type="ECO:0000259" key="5">
    <source>
        <dbReference type="PROSITE" id="PS50102"/>
    </source>
</evidence>
<dbReference type="AlphaFoldDB" id="A0A1X7RCI6"/>
<dbReference type="PANTHER" id="PTHR47640">
    <property type="entry name" value="TRNA SELENOCYSTEINE 1-ASSOCIATED PROTEIN 1-RELATED-RELATED"/>
    <property type="match status" value="1"/>
</dbReference>
<evidence type="ECO:0000256" key="4">
    <source>
        <dbReference type="SAM" id="MobiDB-lite"/>
    </source>
</evidence>
<gene>
    <name evidence="6" type="ORF">ZT3D7_G282</name>
</gene>
<reference evidence="6 7" key="1">
    <citation type="submission" date="2016-06" db="EMBL/GenBank/DDBJ databases">
        <authorList>
            <person name="Kjaerup R.B."/>
            <person name="Dalgaard T.S."/>
            <person name="Juul-Madsen H.R."/>
        </authorList>
    </citation>
    <scope>NUCLEOTIDE SEQUENCE [LARGE SCALE GENOMIC DNA]</scope>
</reference>
<dbReference type="PROSITE" id="PS50102">
    <property type="entry name" value="RRM"/>
    <property type="match status" value="3"/>
</dbReference>
<keyword evidence="2 3" id="KW-0694">RNA-binding</keyword>
<sequence length="516" mass="56337">MPQIRYTEWWRREGIPYLGSWIHQPSQLFLFLFQFRARFSQQAFVLCAVTAHPLPSINARSLLLVALLSHGASLYHIPTLERRPRSPSFLSLSRVTAGTSIFITEPIVFRAVRVQFGYAPQQGGEEQGGFGGAPGANQQPSPMGQQQMDPSQQQGQFQGGPQGAPPGPGGPQPGGDQKTTLWMGELEPWIDENFVRSVWFGMGYQVNVKMIRDKFSGNAGYCFVDFENPDQATRALQLNGQVIPNSNRQFKLNWASGGGLADRSRDDRGPEFSIFVGDLGPEVNEYVLMSLFQGKYTSCKSAKIMSDPISGMSRGYGFVRFADEQDQQKALHEMQGVYCGNRPMRISTATPKNKSGAGGPGGMPGMGPPGGPGGNPNMGMYSMGAPPMGYYGAPQPMNQFTDPNNTTVFVGGLSGYVTEDELRSFFQGFGEITYVKIPPGKGCGFVQFVQRHAAEMAINQMQGYPIGNSRVRLSWGRSQNNSGPAGTPYRPAPPPPVYPSMGMPPQHPYGNFAPMK</sequence>
<dbReference type="CDD" id="cd12611">
    <property type="entry name" value="RRM1_NGR1_NAM8_like"/>
    <property type="match status" value="1"/>
</dbReference>
<evidence type="ECO:0000256" key="1">
    <source>
        <dbReference type="ARBA" id="ARBA00022737"/>
    </source>
</evidence>
<feature type="domain" description="RRM" evidence="5">
    <location>
        <begin position="179"/>
        <end position="257"/>
    </location>
</feature>
<dbReference type="InterPro" id="IPR050825">
    <property type="entry name" value="RBM42_RBP45_47-like"/>
</dbReference>
<feature type="domain" description="RRM" evidence="5">
    <location>
        <begin position="406"/>
        <end position="478"/>
    </location>
</feature>
<proteinExistence type="predicted"/>
<dbReference type="InterPro" id="IPR012677">
    <property type="entry name" value="Nucleotide-bd_a/b_plait_sf"/>
</dbReference>
<dbReference type="SUPFAM" id="SSF54928">
    <property type="entry name" value="RNA-binding domain, RBD"/>
    <property type="match status" value="2"/>
</dbReference>
<evidence type="ECO:0000313" key="7">
    <source>
        <dbReference type="Proteomes" id="UP000215127"/>
    </source>
</evidence>
<protein>
    <recommendedName>
        <fullName evidence="5">RRM domain-containing protein</fullName>
    </recommendedName>
</protein>
<feature type="region of interest" description="Disordered" evidence="4">
    <location>
        <begin position="475"/>
        <end position="495"/>
    </location>
</feature>
<dbReference type="FunFam" id="3.30.70.330:FF:000065">
    <property type="entry name" value="mRNA binding post-transcriptional regulator"/>
    <property type="match status" value="1"/>
</dbReference>
<feature type="region of interest" description="Disordered" evidence="4">
    <location>
        <begin position="349"/>
        <end position="369"/>
    </location>
</feature>
<feature type="compositionally biased region" description="Low complexity" evidence="4">
    <location>
        <begin position="135"/>
        <end position="156"/>
    </location>
</feature>
<keyword evidence="7" id="KW-1185">Reference proteome</keyword>
<dbReference type="STRING" id="1276538.A0A1X7RCI6"/>
<dbReference type="GO" id="GO:0006376">
    <property type="term" value="P:mRNA splice site recognition"/>
    <property type="evidence" value="ECO:0007669"/>
    <property type="project" value="TreeGrafter"/>
</dbReference>
<dbReference type="FunFam" id="3.30.70.330:FF:000227">
    <property type="entry name" value="mRNA binding post-transcriptional regulator"/>
    <property type="match status" value="1"/>
</dbReference>
<dbReference type="InterPro" id="IPR000504">
    <property type="entry name" value="RRM_dom"/>
</dbReference>
<dbReference type="Gene3D" id="3.30.70.330">
    <property type="match status" value="3"/>
</dbReference>
<feature type="compositionally biased region" description="Gly residues" evidence="4">
    <location>
        <begin position="125"/>
        <end position="134"/>
    </location>
</feature>
<name>A0A1X7RCI6_ZYMT9</name>
<dbReference type="GO" id="GO:0003729">
    <property type="term" value="F:mRNA binding"/>
    <property type="evidence" value="ECO:0007669"/>
    <property type="project" value="InterPro"/>
</dbReference>
<dbReference type="EMBL" id="LT853692">
    <property type="protein sequence ID" value="SMQ45138.1"/>
    <property type="molecule type" value="Genomic_DNA"/>
</dbReference>
<accession>A0A1X7RCI6</accession>
<feature type="region of interest" description="Disordered" evidence="4">
    <location>
        <begin position="123"/>
        <end position="179"/>
    </location>
</feature>
<organism evidence="6 7">
    <name type="scientific">Zymoseptoria tritici (strain ST99CH_3D7)</name>
    <dbReference type="NCBI Taxonomy" id="1276538"/>
    <lineage>
        <taxon>Eukaryota</taxon>
        <taxon>Fungi</taxon>
        <taxon>Dikarya</taxon>
        <taxon>Ascomycota</taxon>
        <taxon>Pezizomycotina</taxon>
        <taxon>Dothideomycetes</taxon>
        <taxon>Dothideomycetidae</taxon>
        <taxon>Mycosphaerellales</taxon>
        <taxon>Mycosphaerellaceae</taxon>
        <taxon>Zymoseptoria</taxon>
    </lineage>
</organism>
<dbReference type="Proteomes" id="UP000215127">
    <property type="component" value="Chromosome 1"/>
</dbReference>
<dbReference type="GO" id="GO:0005829">
    <property type="term" value="C:cytosol"/>
    <property type="evidence" value="ECO:0007669"/>
    <property type="project" value="TreeGrafter"/>
</dbReference>
<dbReference type="CDD" id="cd12346">
    <property type="entry name" value="RRM3_NGR1_NAM8_like"/>
    <property type="match status" value="1"/>
</dbReference>
<dbReference type="SMART" id="SM00360">
    <property type="entry name" value="RRM"/>
    <property type="match status" value="3"/>
</dbReference>
<dbReference type="InterPro" id="IPR035979">
    <property type="entry name" value="RBD_domain_sf"/>
</dbReference>
<evidence type="ECO:0000256" key="3">
    <source>
        <dbReference type="PROSITE-ProRule" id="PRU00176"/>
    </source>
</evidence>
<dbReference type="FunFam" id="3.30.70.330:FF:000222">
    <property type="entry name" value="mRNA binding post-transcriptional regulator"/>
    <property type="match status" value="1"/>
</dbReference>
<dbReference type="Pfam" id="PF00076">
    <property type="entry name" value="RRM_1"/>
    <property type="match status" value="3"/>
</dbReference>